<comment type="caution">
    <text evidence="2">The sequence shown here is derived from an EMBL/GenBank/DDBJ whole genome shotgun (WGS) entry which is preliminary data.</text>
</comment>
<accession>A0A4U0SN30</accession>
<feature type="compositionally biased region" description="Basic residues" evidence="1">
    <location>
        <begin position="202"/>
        <end position="214"/>
    </location>
</feature>
<dbReference type="OrthoDB" id="3315716at2"/>
<dbReference type="AlphaFoldDB" id="A0A4U0SN30"/>
<feature type="region of interest" description="Disordered" evidence="1">
    <location>
        <begin position="189"/>
        <end position="251"/>
    </location>
</feature>
<sequence>MWLALDPTVEFRIGDLKGAGGWGMFDGLATVLIQGPMDEHVITVTEMLEEGVREMQRRLMAPPGTKFKPLIVDEAQVAFMCPAKGEDGRQYGGTKATSRYFKAARELHNQGRRADVLLYQGTQDPTDQNLPKLVREGAHIRASLVVGTESQAKMALGDKAIDGGAAPHKLRQGLDKVTLVVAWLRHATGPGRGVRHHPDALHRRRASRRDRRPRQGSPVRREHPGRGRAGREGRPARRRRRRPRRRAAHAH</sequence>
<dbReference type="Gene3D" id="3.40.50.300">
    <property type="entry name" value="P-loop containing nucleotide triphosphate hydrolases"/>
    <property type="match status" value="1"/>
</dbReference>
<evidence type="ECO:0000256" key="1">
    <source>
        <dbReference type="SAM" id="MobiDB-lite"/>
    </source>
</evidence>
<evidence type="ECO:0000313" key="2">
    <source>
        <dbReference type="EMBL" id="TKA11380.1"/>
    </source>
</evidence>
<name>A0A4U0SN30_9ACTN</name>
<feature type="compositionally biased region" description="Basic and acidic residues" evidence="1">
    <location>
        <begin position="219"/>
        <end position="235"/>
    </location>
</feature>
<proteinExistence type="predicted"/>
<dbReference type="InterPro" id="IPR027417">
    <property type="entry name" value="P-loop_NTPase"/>
</dbReference>
<reference evidence="2 3" key="1">
    <citation type="submission" date="2019-04" db="EMBL/GenBank/DDBJ databases">
        <title>Streptomyces oryziradicis sp. nov., a novel actinomycete isolated from rhizosphere soil of rice (Oryza sativa L.).</title>
        <authorList>
            <person name="Li C."/>
        </authorList>
    </citation>
    <scope>NUCLEOTIDE SEQUENCE [LARGE SCALE GENOMIC DNA]</scope>
    <source>
        <strain evidence="2 3">NEAU-C40</strain>
    </source>
</reference>
<gene>
    <name evidence="2" type="ORF">FCI23_11065</name>
</gene>
<keyword evidence="3" id="KW-1185">Reference proteome</keyword>
<organism evidence="2 3">
    <name type="scientific">Actinacidiphila oryziradicis</name>
    <dbReference type="NCBI Taxonomy" id="2571141"/>
    <lineage>
        <taxon>Bacteria</taxon>
        <taxon>Bacillati</taxon>
        <taxon>Actinomycetota</taxon>
        <taxon>Actinomycetes</taxon>
        <taxon>Kitasatosporales</taxon>
        <taxon>Streptomycetaceae</taxon>
        <taxon>Actinacidiphila</taxon>
    </lineage>
</organism>
<feature type="compositionally biased region" description="Basic residues" evidence="1">
    <location>
        <begin position="236"/>
        <end position="251"/>
    </location>
</feature>
<evidence type="ECO:0000313" key="3">
    <source>
        <dbReference type="Proteomes" id="UP000305778"/>
    </source>
</evidence>
<protein>
    <submittedName>
        <fullName evidence="2">Uncharacterized protein</fullName>
    </submittedName>
</protein>
<dbReference type="EMBL" id="SUMC01000008">
    <property type="protein sequence ID" value="TKA11380.1"/>
    <property type="molecule type" value="Genomic_DNA"/>
</dbReference>
<dbReference type="Proteomes" id="UP000305778">
    <property type="component" value="Unassembled WGS sequence"/>
</dbReference>